<reference evidence="2 3" key="1">
    <citation type="journal article" date="2016" name="Mol. Biol. Evol.">
        <title>Comparative Genomics of Early-Diverging Mushroom-Forming Fungi Provides Insights into the Origins of Lignocellulose Decay Capabilities.</title>
        <authorList>
            <person name="Nagy L.G."/>
            <person name="Riley R."/>
            <person name="Tritt A."/>
            <person name="Adam C."/>
            <person name="Daum C."/>
            <person name="Floudas D."/>
            <person name="Sun H."/>
            <person name="Yadav J.S."/>
            <person name="Pangilinan J."/>
            <person name="Larsson K.H."/>
            <person name="Matsuura K."/>
            <person name="Barry K."/>
            <person name="Labutti K."/>
            <person name="Kuo R."/>
            <person name="Ohm R.A."/>
            <person name="Bhattacharya S.S."/>
            <person name="Shirouzu T."/>
            <person name="Yoshinaga Y."/>
            <person name="Martin F.M."/>
            <person name="Grigoriev I.V."/>
            <person name="Hibbett D.S."/>
        </authorList>
    </citation>
    <scope>NUCLEOTIDE SEQUENCE [LARGE SCALE GENOMIC DNA]</scope>
    <source>
        <strain evidence="2 3">HHB12029</strain>
    </source>
</reference>
<feature type="region of interest" description="Disordered" evidence="1">
    <location>
        <begin position="1"/>
        <end position="22"/>
    </location>
</feature>
<dbReference type="EMBL" id="KV425910">
    <property type="protein sequence ID" value="KZV99328.1"/>
    <property type="molecule type" value="Genomic_DNA"/>
</dbReference>
<proteinExistence type="predicted"/>
<sequence>MRRPPHPTIVKSAIEPGGDVRRSMESVEYETHRCAHLDQNGRAASSPEIRQRWERAPKPTAALIAVTDQIPGLVPTESGMNFAGAMRSGRSWQPGSQKNKARRTRHQSNDCCRQDGPMVAASACAWERLEVVRYCAASGRDKDAGKCAREQQNLGRTHSAFEAGSCVVESEQDPANKERTGRSFWAHIVDCDEDSSKRAIGSRRTFRTCERSRARSGLVLSEHDEIQVQDSDKTATATCSQMKAIKQQRRALCLWSYESTLSHRYNEKDNRGLKRVARGK</sequence>
<gene>
    <name evidence="2" type="ORF">EXIGLDRAFT_233487</name>
</gene>
<dbReference type="Proteomes" id="UP000077266">
    <property type="component" value="Unassembled WGS sequence"/>
</dbReference>
<evidence type="ECO:0000256" key="1">
    <source>
        <dbReference type="SAM" id="MobiDB-lite"/>
    </source>
</evidence>
<evidence type="ECO:0000313" key="2">
    <source>
        <dbReference type="EMBL" id="KZV99328.1"/>
    </source>
</evidence>
<protein>
    <submittedName>
        <fullName evidence="2">Uncharacterized protein</fullName>
    </submittedName>
</protein>
<dbReference type="AlphaFoldDB" id="A0A165MIW0"/>
<dbReference type="InParanoid" id="A0A165MIW0"/>
<name>A0A165MIW0_EXIGL</name>
<evidence type="ECO:0000313" key="3">
    <source>
        <dbReference type="Proteomes" id="UP000077266"/>
    </source>
</evidence>
<organism evidence="2 3">
    <name type="scientific">Exidia glandulosa HHB12029</name>
    <dbReference type="NCBI Taxonomy" id="1314781"/>
    <lineage>
        <taxon>Eukaryota</taxon>
        <taxon>Fungi</taxon>
        <taxon>Dikarya</taxon>
        <taxon>Basidiomycota</taxon>
        <taxon>Agaricomycotina</taxon>
        <taxon>Agaricomycetes</taxon>
        <taxon>Auriculariales</taxon>
        <taxon>Exidiaceae</taxon>
        <taxon>Exidia</taxon>
    </lineage>
</organism>
<accession>A0A165MIW0</accession>
<keyword evidence="3" id="KW-1185">Reference proteome</keyword>
<feature type="region of interest" description="Disordered" evidence="1">
    <location>
        <begin position="81"/>
        <end position="110"/>
    </location>
</feature>